<dbReference type="PANTHER" id="PTHR46636:SF1">
    <property type="entry name" value="CDK2-ASSOCIATED AND CULLIN DOMAIN-CONTAINING PROTEIN 1"/>
    <property type="match status" value="1"/>
</dbReference>
<name>A0A3P9IHM7_ORYLA</name>
<proteinExistence type="inferred from homology"/>
<dbReference type="Gene3D" id="1.20.1310.10">
    <property type="entry name" value="Cullin Repeats"/>
    <property type="match status" value="1"/>
</dbReference>
<evidence type="ECO:0000256" key="2">
    <source>
        <dbReference type="SAM" id="MobiDB-lite"/>
    </source>
</evidence>
<reference evidence="4" key="3">
    <citation type="submission" date="2025-08" db="UniProtKB">
        <authorList>
            <consortium name="Ensembl"/>
        </authorList>
    </citation>
    <scope>IDENTIFICATION</scope>
    <source>
        <strain evidence="4">HSOK</strain>
    </source>
</reference>
<feature type="domain" description="Cullin N-terminal" evidence="3">
    <location>
        <begin position="112"/>
        <end position="269"/>
    </location>
</feature>
<evidence type="ECO:0000259" key="3">
    <source>
        <dbReference type="Pfam" id="PF00888"/>
    </source>
</evidence>
<comment type="similarity">
    <text evidence="1">Belongs to the cullin family.</text>
</comment>
<dbReference type="Proteomes" id="UP000265200">
    <property type="component" value="Chromosome 15"/>
</dbReference>
<dbReference type="InterPro" id="IPR042652">
    <property type="entry name" value="CACUL1"/>
</dbReference>
<evidence type="ECO:0000313" key="4">
    <source>
        <dbReference type="Ensembl" id="ENSORLP00015019414.1"/>
    </source>
</evidence>
<evidence type="ECO:0000256" key="1">
    <source>
        <dbReference type="ARBA" id="ARBA00006019"/>
    </source>
</evidence>
<reference evidence="4 5" key="2">
    <citation type="submission" date="2017-04" db="EMBL/GenBank/DDBJ databases">
        <title>CpG methylation of centromeres and impact of large insertions on vertebrate speciation.</title>
        <authorList>
            <person name="Ichikawa K."/>
            <person name="Yoshimura J."/>
            <person name="Morishita S."/>
        </authorList>
    </citation>
    <scope>NUCLEOTIDE SEQUENCE</scope>
    <source>
        <strain evidence="4 5">HSOK</strain>
    </source>
</reference>
<feature type="region of interest" description="Disordered" evidence="2">
    <location>
        <begin position="37"/>
        <end position="92"/>
    </location>
</feature>
<dbReference type="GO" id="GO:0031625">
    <property type="term" value="F:ubiquitin protein ligase binding"/>
    <property type="evidence" value="ECO:0007669"/>
    <property type="project" value="InterPro"/>
</dbReference>
<dbReference type="InterPro" id="IPR016159">
    <property type="entry name" value="Cullin_repeat-like_dom_sf"/>
</dbReference>
<dbReference type="InterPro" id="IPR001373">
    <property type="entry name" value="Cullin_N"/>
</dbReference>
<sequence>MEAMEFDSLDVKDDHNHNYCGSGAKVRRFLSETGSEVCPTTQNRERPTARWKVRPGTAGGSRLMDSDTDSESSEVSDADCPGSPAAKKVSPDSSSKFLLNAMAVEDYRKNHWPNLEKAIDRLLIQNPADHVSVSYAQIYGYIYKCVCQQHSELLYRDLTSKITAHLQQVSTQLQASPAENLIENFNAALTQFTASLQCIVPVFIYFNKFYIESKLNRDLKGDLMQLFAEHVAEKHLSALMHLLITAHSKPFQVQPSTMASVVKGLYSLQPEWAHLAPAVFSAFIPQIHPPAVESQLPDYAAHDQQLQLELSMNGFPRGDQSRKRTSEDS</sequence>
<dbReference type="PANTHER" id="PTHR46636">
    <property type="entry name" value="CDK2-ASSOCIATED AND CULLIN DOMAIN-CONTAINING PROTEIN 1"/>
    <property type="match status" value="1"/>
</dbReference>
<dbReference type="Ensembl" id="ENSORLT00015028431.1">
    <property type="protein sequence ID" value="ENSORLP00015019414.1"/>
    <property type="gene ID" value="ENSORLG00015000782.1"/>
</dbReference>
<dbReference type="SUPFAM" id="SSF74788">
    <property type="entry name" value="Cullin repeat-like"/>
    <property type="match status" value="1"/>
</dbReference>
<organism evidence="4 5">
    <name type="scientific">Oryzias latipes</name>
    <name type="common">Japanese rice fish</name>
    <name type="synonym">Japanese killifish</name>
    <dbReference type="NCBI Taxonomy" id="8090"/>
    <lineage>
        <taxon>Eukaryota</taxon>
        <taxon>Metazoa</taxon>
        <taxon>Chordata</taxon>
        <taxon>Craniata</taxon>
        <taxon>Vertebrata</taxon>
        <taxon>Euteleostomi</taxon>
        <taxon>Actinopterygii</taxon>
        <taxon>Neopterygii</taxon>
        <taxon>Teleostei</taxon>
        <taxon>Neoteleostei</taxon>
        <taxon>Acanthomorphata</taxon>
        <taxon>Ovalentaria</taxon>
        <taxon>Atherinomorphae</taxon>
        <taxon>Beloniformes</taxon>
        <taxon>Adrianichthyidae</taxon>
        <taxon>Oryziinae</taxon>
        <taxon>Oryzias</taxon>
    </lineage>
</organism>
<reference key="1">
    <citation type="journal article" date="2007" name="Nature">
        <title>The medaka draft genome and insights into vertebrate genome evolution.</title>
        <authorList>
            <person name="Kasahara M."/>
            <person name="Naruse K."/>
            <person name="Sasaki S."/>
            <person name="Nakatani Y."/>
            <person name="Qu W."/>
            <person name="Ahsan B."/>
            <person name="Yamada T."/>
            <person name="Nagayasu Y."/>
            <person name="Doi K."/>
            <person name="Kasai Y."/>
            <person name="Jindo T."/>
            <person name="Kobayashi D."/>
            <person name="Shimada A."/>
            <person name="Toyoda A."/>
            <person name="Kuroki Y."/>
            <person name="Fujiyama A."/>
            <person name="Sasaki T."/>
            <person name="Shimizu A."/>
            <person name="Asakawa S."/>
            <person name="Shimizu N."/>
            <person name="Hashimoto S."/>
            <person name="Yang J."/>
            <person name="Lee Y."/>
            <person name="Matsushima K."/>
            <person name="Sugano S."/>
            <person name="Sakaizumi M."/>
            <person name="Narita T."/>
            <person name="Ohishi K."/>
            <person name="Haga S."/>
            <person name="Ohta F."/>
            <person name="Nomoto H."/>
            <person name="Nogata K."/>
            <person name="Morishita T."/>
            <person name="Endo T."/>
            <person name="Shin-I T."/>
            <person name="Takeda H."/>
            <person name="Morishita S."/>
            <person name="Kohara Y."/>
        </authorList>
    </citation>
    <scope>NUCLEOTIDE SEQUENCE [LARGE SCALE GENOMIC DNA]</scope>
    <source>
        <strain>Hd-rR</strain>
    </source>
</reference>
<evidence type="ECO:0000313" key="5">
    <source>
        <dbReference type="Proteomes" id="UP000265200"/>
    </source>
</evidence>
<reference evidence="4" key="4">
    <citation type="submission" date="2025-09" db="UniProtKB">
        <authorList>
            <consortium name="Ensembl"/>
        </authorList>
    </citation>
    <scope>IDENTIFICATION</scope>
    <source>
        <strain evidence="4">HSOK</strain>
    </source>
</reference>
<dbReference type="GO" id="GO:0006511">
    <property type="term" value="P:ubiquitin-dependent protein catabolic process"/>
    <property type="evidence" value="ECO:0007669"/>
    <property type="project" value="InterPro"/>
</dbReference>
<dbReference type="Pfam" id="PF00888">
    <property type="entry name" value="Cullin"/>
    <property type="match status" value="1"/>
</dbReference>
<dbReference type="AlphaFoldDB" id="A0A3P9IHM7"/>
<protein>
    <submittedName>
        <fullName evidence="4">CDK2 associated cullin domain 1</fullName>
    </submittedName>
</protein>
<feature type="compositionally biased region" description="Acidic residues" evidence="2">
    <location>
        <begin position="66"/>
        <end position="77"/>
    </location>
</feature>
<accession>A0A3P9IHM7</accession>